<name>A0A3M8H8Y1_9BACI</name>
<protein>
    <recommendedName>
        <fullName evidence="4">Lipoprotein</fullName>
    </recommendedName>
</protein>
<reference evidence="2 3" key="1">
    <citation type="journal article" date="2014" name="Int. J. Syst. Evol. Microbiol.">
        <title>Lysinibacillus halotolerans sp. nov., isolated from saline-alkaline soil.</title>
        <authorList>
            <person name="Kong D."/>
            <person name="Wang Y."/>
            <person name="Zhao B."/>
            <person name="Li Y."/>
            <person name="Song J."/>
            <person name="Zhai Y."/>
            <person name="Zhang C."/>
            <person name="Wang H."/>
            <person name="Chen X."/>
            <person name="Zhao B."/>
            <person name="Ruan Z."/>
        </authorList>
    </citation>
    <scope>NUCLEOTIDE SEQUENCE [LARGE SCALE GENOMIC DNA]</scope>
    <source>
        <strain evidence="2 3">MCCC 1A12703</strain>
    </source>
</reference>
<dbReference type="Proteomes" id="UP000279909">
    <property type="component" value="Unassembled WGS sequence"/>
</dbReference>
<dbReference type="Pfam" id="PF20316">
    <property type="entry name" value="DUF6612"/>
    <property type="match status" value="1"/>
</dbReference>
<dbReference type="PROSITE" id="PS51257">
    <property type="entry name" value="PROKAR_LIPOPROTEIN"/>
    <property type="match status" value="1"/>
</dbReference>
<evidence type="ECO:0008006" key="4">
    <source>
        <dbReference type="Google" id="ProtNLM"/>
    </source>
</evidence>
<sequence length="285" mass="32284">MKKWGYLLIGLLLFVLTACNSTAEPQSGATSKSSDLTLEEVYNKAIERQNELKSVSGSIAMDQTIGFGTGEESIEMTTKSDLKLDMVTDPVSMYMDGTMTMGEPTAEGDASMDMEMYMSKEGMYMFDSQTNQWVKLPSEEFDAIMGQTANQVNTSEQLEQMKSFINDFTFEQSEDQYILTLEAASDKFTKYMLEQMKINQTLGLSEEDTQMLENTKVENLNYKIEIDKETFDMTTMDMNVTFTMDIEGESMTIKTDMVSKFDNFNGVKEITIPQEVIDKAVDVQY</sequence>
<keyword evidence="1" id="KW-0732">Signal</keyword>
<gene>
    <name evidence="2" type="ORF">EC501_09810</name>
</gene>
<dbReference type="InterPro" id="IPR046720">
    <property type="entry name" value="DUF6612"/>
</dbReference>
<evidence type="ECO:0000256" key="1">
    <source>
        <dbReference type="SAM" id="SignalP"/>
    </source>
</evidence>
<comment type="caution">
    <text evidence="2">The sequence shown here is derived from an EMBL/GenBank/DDBJ whole genome shotgun (WGS) entry which is preliminary data.</text>
</comment>
<accession>A0A3M8H8Y1</accession>
<dbReference type="RefSeq" id="WP_122972112.1">
    <property type="nucleotide sequence ID" value="NZ_RHLQ01000021.1"/>
</dbReference>
<feature type="signal peptide" evidence="1">
    <location>
        <begin position="1"/>
        <end position="23"/>
    </location>
</feature>
<evidence type="ECO:0000313" key="3">
    <source>
        <dbReference type="Proteomes" id="UP000279909"/>
    </source>
</evidence>
<dbReference type="AlphaFoldDB" id="A0A3M8H8Y1"/>
<dbReference type="OrthoDB" id="1957331at2"/>
<keyword evidence="3" id="KW-1185">Reference proteome</keyword>
<evidence type="ECO:0000313" key="2">
    <source>
        <dbReference type="EMBL" id="RNC98779.1"/>
    </source>
</evidence>
<dbReference type="EMBL" id="RHLQ01000021">
    <property type="protein sequence ID" value="RNC98779.1"/>
    <property type="molecule type" value="Genomic_DNA"/>
</dbReference>
<feature type="chain" id="PRO_5017979803" description="Lipoprotein" evidence="1">
    <location>
        <begin position="24"/>
        <end position="285"/>
    </location>
</feature>
<organism evidence="2 3">
    <name type="scientific">Lysinibacillus halotolerans</name>
    <dbReference type="NCBI Taxonomy" id="1368476"/>
    <lineage>
        <taxon>Bacteria</taxon>
        <taxon>Bacillati</taxon>
        <taxon>Bacillota</taxon>
        <taxon>Bacilli</taxon>
        <taxon>Bacillales</taxon>
        <taxon>Bacillaceae</taxon>
        <taxon>Lysinibacillus</taxon>
    </lineage>
</organism>
<proteinExistence type="predicted"/>